<comment type="caution">
    <text evidence="2">The sequence shown here is derived from an EMBL/GenBank/DDBJ whole genome shotgun (WGS) entry which is preliminary data.</text>
</comment>
<evidence type="ECO:0000256" key="1">
    <source>
        <dbReference type="SAM" id="MobiDB-lite"/>
    </source>
</evidence>
<name>A0AAW0FMI5_9APHY</name>
<feature type="region of interest" description="Disordered" evidence="1">
    <location>
        <begin position="141"/>
        <end position="169"/>
    </location>
</feature>
<dbReference type="Proteomes" id="UP001385951">
    <property type="component" value="Unassembled WGS sequence"/>
</dbReference>
<evidence type="ECO:0000313" key="3">
    <source>
        <dbReference type="Proteomes" id="UP001385951"/>
    </source>
</evidence>
<gene>
    <name evidence="2" type="ORF">QCA50_016718</name>
</gene>
<feature type="compositionally biased region" description="Pro residues" evidence="1">
    <location>
        <begin position="149"/>
        <end position="158"/>
    </location>
</feature>
<protein>
    <submittedName>
        <fullName evidence="2">Uncharacterized protein</fullName>
    </submittedName>
</protein>
<dbReference type="AlphaFoldDB" id="A0AAW0FMI5"/>
<organism evidence="2 3">
    <name type="scientific">Cerrena zonata</name>
    <dbReference type="NCBI Taxonomy" id="2478898"/>
    <lineage>
        <taxon>Eukaryota</taxon>
        <taxon>Fungi</taxon>
        <taxon>Dikarya</taxon>
        <taxon>Basidiomycota</taxon>
        <taxon>Agaricomycotina</taxon>
        <taxon>Agaricomycetes</taxon>
        <taxon>Polyporales</taxon>
        <taxon>Cerrenaceae</taxon>
        <taxon>Cerrena</taxon>
    </lineage>
</organism>
<evidence type="ECO:0000313" key="2">
    <source>
        <dbReference type="EMBL" id="KAK7680209.1"/>
    </source>
</evidence>
<proteinExistence type="predicted"/>
<accession>A0AAW0FMI5</accession>
<dbReference type="EMBL" id="JASBNA010000051">
    <property type="protein sequence ID" value="KAK7680209.1"/>
    <property type="molecule type" value="Genomic_DNA"/>
</dbReference>
<keyword evidence="3" id="KW-1185">Reference proteome</keyword>
<feature type="region of interest" description="Disordered" evidence="1">
    <location>
        <begin position="188"/>
        <end position="219"/>
    </location>
</feature>
<reference evidence="2 3" key="1">
    <citation type="submission" date="2022-09" db="EMBL/GenBank/DDBJ databases">
        <authorList>
            <person name="Palmer J.M."/>
        </authorList>
    </citation>
    <scope>NUCLEOTIDE SEQUENCE [LARGE SCALE GENOMIC DNA]</scope>
    <source>
        <strain evidence="2 3">DSM 7382</strain>
    </source>
</reference>
<sequence>MATGTQAIENIINCILSEAITPIRAELDSALVAAASLRSDINNLWVPRCKELETELQLKSAELEALKTHFTKELLDKNVEIEQLRAQVVKPQRSSPELFTSYPTDIVTLPESELCMNVDEITMEPLVDSYLGHETSEFFYKSPSSTLPTPQPHVPSPQPEVQTSSTISGGDFGEVSVSISMLSQLETASSDTEMLESTPDGDWPSFGTRLSPPPGFPKPHARVPGKIMMASIIYKGKDTDTDTVQVRIEPYDLPFQRSTDSYFLKHSLYPVEHNSFLILDMISLLI</sequence>